<keyword evidence="2" id="KW-1185">Reference proteome</keyword>
<name>A0ABV9DBU5_9MICO</name>
<protein>
    <recommendedName>
        <fullName evidence="3">Nucleotidyltransferase</fullName>
    </recommendedName>
</protein>
<reference evidence="2" key="1">
    <citation type="journal article" date="2019" name="Int. J. Syst. Evol. Microbiol.">
        <title>The Global Catalogue of Microorganisms (GCM) 10K type strain sequencing project: providing services to taxonomists for standard genome sequencing and annotation.</title>
        <authorList>
            <consortium name="The Broad Institute Genomics Platform"/>
            <consortium name="The Broad Institute Genome Sequencing Center for Infectious Disease"/>
            <person name="Wu L."/>
            <person name="Ma J."/>
        </authorList>
    </citation>
    <scope>NUCLEOTIDE SEQUENCE [LARGE SCALE GENOMIC DNA]</scope>
    <source>
        <strain evidence="2">JCM 3369</strain>
    </source>
</reference>
<evidence type="ECO:0008006" key="3">
    <source>
        <dbReference type="Google" id="ProtNLM"/>
    </source>
</evidence>
<comment type="caution">
    <text evidence="1">The sequence shown here is derived from an EMBL/GenBank/DDBJ whole genome shotgun (WGS) entry which is preliminary data.</text>
</comment>
<dbReference type="EMBL" id="JBHSGF010000007">
    <property type="protein sequence ID" value="MFC4555882.1"/>
    <property type="molecule type" value="Genomic_DNA"/>
</dbReference>
<dbReference type="Proteomes" id="UP001595955">
    <property type="component" value="Unassembled WGS sequence"/>
</dbReference>
<proteinExistence type="predicted"/>
<sequence>MTSDLAGRSLEFAGEVAQLLADALGREVAMVSVRYGERYAVRPDGADAEAQKIPLAVAGTHLADLSVAMYQTLDHSGNYLKTTRSDFKVYSTLDRTPLIRLEYRADMHSDPVCHWQFHAERGAFSHLLSIANAADQRRVRKPHDLSSVHLPVGGERFRPCLEDLLEVLIRDCGIDAVDGWEAALERGRQRWRMRQFRTAVRDLQREAADVLRNHGWAVEPPDVPFTPHLEPYSKW</sequence>
<organism evidence="1 2">
    <name type="scientific">Georgenia faecalis</name>
    <dbReference type="NCBI Taxonomy" id="2483799"/>
    <lineage>
        <taxon>Bacteria</taxon>
        <taxon>Bacillati</taxon>
        <taxon>Actinomycetota</taxon>
        <taxon>Actinomycetes</taxon>
        <taxon>Micrococcales</taxon>
        <taxon>Bogoriellaceae</taxon>
        <taxon>Georgenia</taxon>
    </lineage>
</organism>
<evidence type="ECO:0000313" key="2">
    <source>
        <dbReference type="Proteomes" id="UP001595955"/>
    </source>
</evidence>
<accession>A0ABV9DBU5</accession>
<gene>
    <name evidence="1" type="ORF">ACFO3F_11545</name>
</gene>
<dbReference type="RefSeq" id="WP_122824220.1">
    <property type="nucleotide sequence ID" value="NZ_CP033325.1"/>
</dbReference>
<evidence type="ECO:0000313" key="1">
    <source>
        <dbReference type="EMBL" id="MFC4555882.1"/>
    </source>
</evidence>